<evidence type="ECO:0000313" key="1">
    <source>
        <dbReference type="EMBL" id="GAA0416023.1"/>
    </source>
</evidence>
<protein>
    <submittedName>
        <fullName evidence="1">Uncharacterized protein</fullName>
    </submittedName>
</protein>
<gene>
    <name evidence="1" type="ORF">GCM10010357_41760</name>
</gene>
<comment type="caution">
    <text evidence="1">The sequence shown here is derived from an EMBL/GenBank/DDBJ whole genome shotgun (WGS) entry which is preliminary data.</text>
</comment>
<organism evidence="1 2">
    <name type="scientific">Streptomyces luteireticuli</name>
    <dbReference type="NCBI Taxonomy" id="173858"/>
    <lineage>
        <taxon>Bacteria</taxon>
        <taxon>Bacillati</taxon>
        <taxon>Actinomycetota</taxon>
        <taxon>Actinomycetes</taxon>
        <taxon>Kitasatosporales</taxon>
        <taxon>Streptomycetaceae</taxon>
        <taxon>Streptomyces</taxon>
    </lineage>
</organism>
<reference evidence="1 2" key="1">
    <citation type="journal article" date="2019" name="Int. J. Syst. Evol. Microbiol.">
        <title>The Global Catalogue of Microorganisms (GCM) 10K type strain sequencing project: providing services to taxonomists for standard genome sequencing and annotation.</title>
        <authorList>
            <consortium name="The Broad Institute Genomics Platform"/>
            <consortium name="The Broad Institute Genome Sequencing Center for Infectious Disease"/>
            <person name="Wu L."/>
            <person name="Ma J."/>
        </authorList>
    </citation>
    <scope>NUCLEOTIDE SEQUENCE [LARGE SCALE GENOMIC DNA]</scope>
    <source>
        <strain evidence="1 2">JCM 4788</strain>
    </source>
</reference>
<name>A0ABN0YWU7_9ACTN</name>
<dbReference type="EMBL" id="BAAABX010000048">
    <property type="protein sequence ID" value="GAA0416023.1"/>
    <property type="molecule type" value="Genomic_DNA"/>
</dbReference>
<sequence>MAEQTLRAVVTWADPTEHAEGVGLQDTSGELVEGVGTPDGSVRYEVDLTVRERRAPGPQRTDFGGPFVHGTPKERFLYLSFRGTGDEPWYRRAKIILPVADEVAGKAEIHARVVDAGRSRAVLDGGGWSAV</sequence>
<dbReference type="Proteomes" id="UP001500879">
    <property type="component" value="Unassembled WGS sequence"/>
</dbReference>
<keyword evidence="2" id="KW-1185">Reference proteome</keyword>
<accession>A0ABN0YWU7</accession>
<dbReference type="Pfam" id="PF19452">
    <property type="entry name" value="DUF5990"/>
    <property type="match status" value="1"/>
</dbReference>
<proteinExistence type="predicted"/>
<evidence type="ECO:0000313" key="2">
    <source>
        <dbReference type="Proteomes" id="UP001500879"/>
    </source>
</evidence>
<dbReference type="RefSeq" id="WP_344026601.1">
    <property type="nucleotide sequence ID" value="NZ_BAAABX010000048.1"/>
</dbReference>
<dbReference type="InterPro" id="IPR046032">
    <property type="entry name" value="DUF5990"/>
</dbReference>